<protein>
    <recommendedName>
        <fullName evidence="2">histidine kinase</fullName>
        <ecNumber evidence="2">2.7.13.3</ecNumber>
    </recommendedName>
</protein>
<evidence type="ECO:0000256" key="9">
    <source>
        <dbReference type="SAM" id="Phobius"/>
    </source>
</evidence>
<keyword evidence="8" id="KW-0902">Two-component regulatory system</keyword>
<dbReference type="PANTHER" id="PTHR43711:SF1">
    <property type="entry name" value="HISTIDINE KINASE 1"/>
    <property type="match status" value="1"/>
</dbReference>
<dbReference type="Pfam" id="PF02518">
    <property type="entry name" value="HATPase_c"/>
    <property type="match status" value="1"/>
</dbReference>
<name>A0ABU6MHG4_9BACI</name>
<dbReference type="InterPro" id="IPR036097">
    <property type="entry name" value="HisK_dim/P_sf"/>
</dbReference>
<dbReference type="InterPro" id="IPR003594">
    <property type="entry name" value="HATPase_dom"/>
</dbReference>
<dbReference type="SUPFAM" id="SSF47384">
    <property type="entry name" value="Homodimeric domain of signal transducing histidine kinase"/>
    <property type="match status" value="1"/>
</dbReference>
<keyword evidence="5" id="KW-0547">Nucleotide-binding</keyword>
<comment type="caution">
    <text evidence="11">The sequence shown here is derived from an EMBL/GenBank/DDBJ whole genome shotgun (WGS) entry which is preliminary data.</text>
</comment>
<dbReference type="Pfam" id="PF00512">
    <property type="entry name" value="HisKA"/>
    <property type="match status" value="1"/>
</dbReference>
<dbReference type="InterPro" id="IPR004358">
    <property type="entry name" value="Sig_transdc_His_kin-like_C"/>
</dbReference>
<comment type="catalytic activity">
    <reaction evidence="1">
        <text>ATP + protein L-histidine = ADP + protein N-phospho-L-histidine.</text>
        <dbReference type="EC" id="2.7.13.3"/>
    </reaction>
</comment>
<evidence type="ECO:0000256" key="3">
    <source>
        <dbReference type="ARBA" id="ARBA00022553"/>
    </source>
</evidence>
<evidence type="ECO:0000259" key="10">
    <source>
        <dbReference type="PROSITE" id="PS50109"/>
    </source>
</evidence>
<feature type="domain" description="Histidine kinase" evidence="10">
    <location>
        <begin position="190"/>
        <end position="406"/>
    </location>
</feature>
<dbReference type="PROSITE" id="PS50109">
    <property type="entry name" value="HIS_KIN"/>
    <property type="match status" value="1"/>
</dbReference>
<evidence type="ECO:0000256" key="5">
    <source>
        <dbReference type="ARBA" id="ARBA00022741"/>
    </source>
</evidence>
<dbReference type="InterPro" id="IPR050736">
    <property type="entry name" value="Sensor_HK_Regulatory"/>
</dbReference>
<evidence type="ECO:0000256" key="2">
    <source>
        <dbReference type="ARBA" id="ARBA00012438"/>
    </source>
</evidence>
<dbReference type="CDD" id="cd00082">
    <property type="entry name" value="HisKA"/>
    <property type="match status" value="1"/>
</dbReference>
<dbReference type="Gene3D" id="1.10.287.130">
    <property type="match status" value="1"/>
</dbReference>
<feature type="transmembrane region" description="Helical" evidence="9">
    <location>
        <begin position="147"/>
        <end position="170"/>
    </location>
</feature>
<sequence length="419" mass="47435">MFQKTRLKLTLVNSIVFILVLGILGSIVYGYVRTHTYHQVDDSLLQSIQETSRPGFRGHLENRNLSLLIWDNKNNLVNFDSLPYPDQLLLSKYSKNFIPHNLNTLDDVKAGPYHFRTITVNALFQGNSVKVEFIRSIDAEAAMLNTLLIILLVGCGAGILLSVLAGFLLADRALKPIQRSWNKQQQFVSDASHELRTPLSVIQTRAEILIQDPMATIQDKLPDISVVLKECRRLSRLVGNLLTLARSDSNIIEMDKKEFYLDELLNEIAEHFSEVAMFQNKTISVTSAPPITFYGDKDRIHQLLIILLDNAMKYTGENGEIKLSCFQTKHHIGLEVEDNGIGIKEEDLSKIFDRFYQVSKSRTKNDSLGLGLSIAQWIVEKHSGKFKVDSEPGKGTRFEIQFSKRKQGESAIWNKRSGS</sequence>
<keyword evidence="9" id="KW-1133">Transmembrane helix</keyword>
<dbReference type="InterPro" id="IPR036890">
    <property type="entry name" value="HATPase_C_sf"/>
</dbReference>
<dbReference type="Proteomes" id="UP001341444">
    <property type="component" value="Unassembled WGS sequence"/>
</dbReference>
<evidence type="ECO:0000256" key="6">
    <source>
        <dbReference type="ARBA" id="ARBA00022777"/>
    </source>
</evidence>
<dbReference type="InterPro" id="IPR005467">
    <property type="entry name" value="His_kinase_dom"/>
</dbReference>
<reference evidence="11 12" key="1">
    <citation type="submission" date="2023-03" db="EMBL/GenBank/DDBJ databases">
        <title>Bacillus Genome Sequencing.</title>
        <authorList>
            <person name="Dunlap C."/>
        </authorList>
    </citation>
    <scope>NUCLEOTIDE SEQUENCE [LARGE SCALE GENOMIC DNA]</scope>
    <source>
        <strain evidence="11 12">B-23453</strain>
    </source>
</reference>
<feature type="transmembrane region" description="Helical" evidence="9">
    <location>
        <begin position="12"/>
        <end position="32"/>
    </location>
</feature>
<evidence type="ECO:0000313" key="11">
    <source>
        <dbReference type="EMBL" id="MED1203874.1"/>
    </source>
</evidence>
<keyword evidence="7" id="KW-0067">ATP-binding</keyword>
<dbReference type="CDD" id="cd00075">
    <property type="entry name" value="HATPase"/>
    <property type="match status" value="1"/>
</dbReference>
<gene>
    <name evidence="11" type="ORF">P4T90_12440</name>
</gene>
<keyword evidence="12" id="KW-1185">Reference proteome</keyword>
<dbReference type="SMART" id="SM00388">
    <property type="entry name" value="HisKA"/>
    <property type="match status" value="1"/>
</dbReference>
<dbReference type="Gene3D" id="3.30.565.10">
    <property type="entry name" value="Histidine kinase-like ATPase, C-terminal domain"/>
    <property type="match status" value="1"/>
</dbReference>
<dbReference type="SMART" id="SM00387">
    <property type="entry name" value="HATPase_c"/>
    <property type="match status" value="1"/>
</dbReference>
<evidence type="ECO:0000256" key="7">
    <source>
        <dbReference type="ARBA" id="ARBA00022840"/>
    </source>
</evidence>
<evidence type="ECO:0000313" key="12">
    <source>
        <dbReference type="Proteomes" id="UP001341444"/>
    </source>
</evidence>
<keyword evidence="3" id="KW-0597">Phosphoprotein</keyword>
<keyword evidence="9" id="KW-0472">Membrane</keyword>
<dbReference type="SUPFAM" id="SSF55874">
    <property type="entry name" value="ATPase domain of HSP90 chaperone/DNA topoisomerase II/histidine kinase"/>
    <property type="match status" value="1"/>
</dbReference>
<evidence type="ECO:0000256" key="8">
    <source>
        <dbReference type="ARBA" id="ARBA00023012"/>
    </source>
</evidence>
<keyword evidence="4" id="KW-0808">Transferase</keyword>
<keyword evidence="9" id="KW-0812">Transmembrane</keyword>
<dbReference type="EMBL" id="JARMAB010000017">
    <property type="protein sequence ID" value="MED1203874.1"/>
    <property type="molecule type" value="Genomic_DNA"/>
</dbReference>
<dbReference type="EC" id="2.7.13.3" evidence="2"/>
<keyword evidence="6 11" id="KW-0418">Kinase</keyword>
<evidence type="ECO:0000256" key="1">
    <source>
        <dbReference type="ARBA" id="ARBA00000085"/>
    </source>
</evidence>
<dbReference type="RefSeq" id="WP_066268071.1">
    <property type="nucleotide sequence ID" value="NZ_JARMAB010000017.1"/>
</dbReference>
<dbReference type="InterPro" id="IPR003661">
    <property type="entry name" value="HisK_dim/P_dom"/>
</dbReference>
<organism evidence="11 12">
    <name type="scientific">Heyndrickxia acidicola</name>
    <dbReference type="NCBI Taxonomy" id="209389"/>
    <lineage>
        <taxon>Bacteria</taxon>
        <taxon>Bacillati</taxon>
        <taxon>Bacillota</taxon>
        <taxon>Bacilli</taxon>
        <taxon>Bacillales</taxon>
        <taxon>Bacillaceae</taxon>
        <taxon>Heyndrickxia</taxon>
    </lineage>
</organism>
<proteinExistence type="predicted"/>
<dbReference type="GO" id="GO:0016301">
    <property type="term" value="F:kinase activity"/>
    <property type="evidence" value="ECO:0007669"/>
    <property type="project" value="UniProtKB-KW"/>
</dbReference>
<dbReference type="PRINTS" id="PR00344">
    <property type="entry name" value="BCTRLSENSOR"/>
</dbReference>
<evidence type="ECO:0000256" key="4">
    <source>
        <dbReference type="ARBA" id="ARBA00022679"/>
    </source>
</evidence>
<dbReference type="PANTHER" id="PTHR43711">
    <property type="entry name" value="TWO-COMPONENT HISTIDINE KINASE"/>
    <property type="match status" value="1"/>
</dbReference>
<accession>A0ABU6MHG4</accession>